<dbReference type="InterPro" id="IPR050327">
    <property type="entry name" value="Proton-linked_MCT"/>
</dbReference>
<dbReference type="SUPFAM" id="SSF103473">
    <property type="entry name" value="MFS general substrate transporter"/>
    <property type="match status" value="1"/>
</dbReference>
<feature type="region of interest" description="Disordered" evidence="2">
    <location>
        <begin position="413"/>
        <end position="450"/>
    </location>
</feature>
<feature type="transmembrane region" description="Helical" evidence="3">
    <location>
        <begin position="268"/>
        <end position="288"/>
    </location>
</feature>
<keyword evidence="3" id="KW-0472">Membrane</keyword>
<dbReference type="EMBL" id="CP026253">
    <property type="protein sequence ID" value="AWP09585.1"/>
    <property type="molecule type" value="Genomic_DNA"/>
</dbReference>
<keyword evidence="3" id="KW-0812">Transmembrane</keyword>
<dbReference type="InterPro" id="IPR036259">
    <property type="entry name" value="MFS_trans_sf"/>
</dbReference>
<evidence type="ECO:0000256" key="3">
    <source>
        <dbReference type="SAM" id="Phobius"/>
    </source>
</evidence>
<protein>
    <submittedName>
        <fullName evidence="5">Putative monocarboxylate transporter 5</fullName>
    </submittedName>
</protein>
<feature type="region of interest" description="Disordered" evidence="2">
    <location>
        <begin position="377"/>
        <end position="397"/>
    </location>
</feature>
<feature type="domain" description="Major facilitator superfamily (MFS) profile" evidence="4">
    <location>
        <begin position="197"/>
        <end position="704"/>
    </location>
</feature>
<gene>
    <name evidence="5" type="ORF">SMAX5B_014515</name>
</gene>
<evidence type="ECO:0000259" key="4">
    <source>
        <dbReference type="PROSITE" id="PS50850"/>
    </source>
</evidence>
<dbReference type="InterPro" id="IPR020846">
    <property type="entry name" value="MFS_dom"/>
</dbReference>
<evidence type="ECO:0000256" key="1">
    <source>
        <dbReference type="ARBA" id="ARBA00004141"/>
    </source>
</evidence>
<name>A0A2U9BZ32_SCOMX</name>
<reference evidence="5 6" key="1">
    <citation type="submission" date="2017-12" db="EMBL/GenBank/DDBJ databases">
        <title>Integrating genomic resources of turbot (Scophthalmus maximus) in depth evaluation of genetic and physical mapping variation across individuals.</title>
        <authorList>
            <person name="Martinez P."/>
        </authorList>
    </citation>
    <scope>NUCLEOTIDE SEQUENCE [LARGE SCALE GENOMIC DNA]</scope>
</reference>
<feature type="transmembrane region" description="Helical" evidence="3">
    <location>
        <begin position="321"/>
        <end position="340"/>
    </location>
</feature>
<dbReference type="PANTHER" id="PTHR11360:SF14">
    <property type="entry name" value="MONOCARBOXYLATE TRANSPORTER 5"/>
    <property type="match status" value="1"/>
</dbReference>
<dbReference type="GO" id="GO:0016020">
    <property type="term" value="C:membrane"/>
    <property type="evidence" value="ECO:0007669"/>
    <property type="project" value="UniProtKB-SubCell"/>
</dbReference>
<feature type="transmembrane region" description="Helical" evidence="3">
    <location>
        <begin position="193"/>
        <end position="221"/>
    </location>
</feature>
<dbReference type="STRING" id="52904.ENSSMAP00000031174"/>
<sequence length="737" mass="79834">MFAPFGPPAAQPGGATPEYKVRGGADVLTAELLISPPSPSLSLPLEPAHEVRCYVSVTWLSSATALRFCGSSAQPATSRLRCEMQFRGCSWRQSYGTVLLGRKPPTAICPCPKRFSGTRNAGARKPQITHQSKIIEFRAEASRGQQEIPAASNTKIRFCETKAAMNLFRKDAISTKNEKEKEIQYEDPPDGGWGWMVVIHCFLVNILVMGTLKSFGIFFVAFQDEFRGSAESISWIGSIMSSMRLSGAPIASVACAKLGPRVTSIMGAVLVSGGFIMSIFASTVVYLYFSMGLIVGMGFALLYQSFSVVTALYFRKRLATAYAIGRSGMGLTFALAPFTQLLLNQYAWQGAMLILGGLMLNLVATGMLLRPINVKPPVSNATSSPIQKSPAVSLKSSSEKEYTKSCLNGSSHISNGLSKSDSSPPLPPTLRDTENLGGQCTQGPQDQSAKPELTRLVLGGVNGHEPHRDLGLCKPTTPDSSAELNGSMNGSTIVGHPSHASTPSEVTVTKAKVLDFSLLKDPFFCIYTWSVVFSQLAYFIPYFHLSARARTLGINAMDASFIISVAGITETIAQLASGWVTDRNLFHKYHFHKAYLILCGLVNLLSPLADSYILLMVYGVFFAVFCGGYMALLLPVLVDLVGSEQLNNSMGFSMFFVGLGCLTGPPLAGFLYDYTQTYDCSFYLAGFCYLLSSLSLFLEPLAQRWTARKKVAQTNRAESGCKTNGCFTLDRLQNGVV</sequence>
<dbReference type="PROSITE" id="PS50850">
    <property type="entry name" value="MFS"/>
    <property type="match status" value="1"/>
</dbReference>
<comment type="subcellular location">
    <subcellularLocation>
        <location evidence="1">Membrane</location>
        <topology evidence="1">Multi-pass membrane protein</topology>
    </subcellularLocation>
</comment>
<keyword evidence="6" id="KW-1185">Reference proteome</keyword>
<organism evidence="5 6">
    <name type="scientific">Scophthalmus maximus</name>
    <name type="common">Turbot</name>
    <name type="synonym">Psetta maxima</name>
    <dbReference type="NCBI Taxonomy" id="52904"/>
    <lineage>
        <taxon>Eukaryota</taxon>
        <taxon>Metazoa</taxon>
        <taxon>Chordata</taxon>
        <taxon>Craniata</taxon>
        <taxon>Vertebrata</taxon>
        <taxon>Euteleostomi</taxon>
        <taxon>Actinopterygii</taxon>
        <taxon>Neopterygii</taxon>
        <taxon>Teleostei</taxon>
        <taxon>Neoteleostei</taxon>
        <taxon>Acanthomorphata</taxon>
        <taxon>Carangaria</taxon>
        <taxon>Pleuronectiformes</taxon>
        <taxon>Pleuronectoidei</taxon>
        <taxon>Scophthalmidae</taxon>
        <taxon>Scophthalmus</taxon>
    </lineage>
</organism>
<evidence type="ECO:0000256" key="2">
    <source>
        <dbReference type="SAM" id="MobiDB-lite"/>
    </source>
</evidence>
<dbReference type="Proteomes" id="UP000246464">
    <property type="component" value="Chromosome 11"/>
</dbReference>
<dbReference type="GO" id="GO:0008028">
    <property type="term" value="F:monocarboxylic acid transmembrane transporter activity"/>
    <property type="evidence" value="ECO:0007669"/>
    <property type="project" value="TreeGrafter"/>
</dbReference>
<feature type="transmembrane region" description="Helical" evidence="3">
    <location>
        <begin position="294"/>
        <end position="314"/>
    </location>
</feature>
<dbReference type="InterPro" id="IPR011701">
    <property type="entry name" value="MFS"/>
</dbReference>
<proteinExistence type="predicted"/>
<feature type="transmembrane region" description="Helical" evidence="3">
    <location>
        <begin position="682"/>
        <end position="702"/>
    </location>
</feature>
<keyword evidence="3" id="KW-1133">Transmembrane helix</keyword>
<dbReference type="AlphaFoldDB" id="A0A2U9BZ32"/>
<dbReference type="Gene3D" id="1.20.1250.20">
    <property type="entry name" value="MFS general substrate transporter like domains"/>
    <property type="match status" value="2"/>
</dbReference>
<feature type="transmembrane region" description="Helical" evidence="3">
    <location>
        <begin position="592"/>
        <end position="609"/>
    </location>
</feature>
<evidence type="ECO:0000313" key="5">
    <source>
        <dbReference type="EMBL" id="AWP09585.1"/>
    </source>
</evidence>
<evidence type="ECO:0000313" key="6">
    <source>
        <dbReference type="Proteomes" id="UP000246464"/>
    </source>
</evidence>
<feature type="transmembrane region" description="Helical" evidence="3">
    <location>
        <begin position="650"/>
        <end position="670"/>
    </location>
</feature>
<feature type="transmembrane region" description="Helical" evidence="3">
    <location>
        <begin position="615"/>
        <end position="638"/>
    </location>
</feature>
<dbReference type="Pfam" id="PF07690">
    <property type="entry name" value="MFS_1"/>
    <property type="match status" value="1"/>
</dbReference>
<feature type="transmembrane region" description="Helical" evidence="3">
    <location>
        <begin position="346"/>
        <end position="369"/>
    </location>
</feature>
<dbReference type="PANTHER" id="PTHR11360">
    <property type="entry name" value="MONOCARBOXYLATE TRANSPORTER"/>
    <property type="match status" value="1"/>
</dbReference>
<dbReference type="FunFam" id="1.20.1250.20:FF:000141">
    <property type="entry name" value="Solute carrier family 16, member 4"/>
    <property type="match status" value="1"/>
</dbReference>
<feature type="transmembrane region" description="Helical" evidence="3">
    <location>
        <begin position="522"/>
        <end position="540"/>
    </location>
</feature>
<feature type="transmembrane region" description="Helical" evidence="3">
    <location>
        <begin position="560"/>
        <end position="580"/>
    </location>
</feature>
<accession>A0A2U9BZ32</accession>
<dbReference type="FunFam" id="1.20.1250.20:FF:000277">
    <property type="entry name" value="Solute carrier family 16 member 4"/>
    <property type="match status" value="1"/>
</dbReference>
<feature type="compositionally biased region" description="Polar residues" evidence="2">
    <location>
        <begin position="436"/>
        <end position="448"/>
    </location>
</feature>